<dbReference type="RefSeq" id="WP_175493851.1">
    <property type="nucleotide sequence ID" value="NZ_FMVJ01000005.1"/>
</dbReference>
<keyword evidence="1" id="KW-0472">Membrane</keyword>
<evidence type="ECO:0000256" key="1">
    <source>
        <dbReference type="SAM" id="Phobius"/>
    </source>
</evidence>
<dbReference type="Pfam" id="PF10011">
    <property type="entry name" value="DUF2254"/>
    <property type="match status" value="1"/>
</dbReference>
<protein>
    <submittedName>
        <fullName evidence="2">Uncharacterized membrane protein</fullName>
    </submittedName>
</protein>
<dbReference type="AlphaFoldDB" id="A0A1G5HS63"/>
<keyword evidence="3" id="KW-1185">Reference proteome</keyword>
<dbReference type="STRING" id="549386.SAMN02927923_01867"/>
<keyword evidence="1" id="KW-1133">Transmembrane helix</keyword>
<dbReference type="EMBL" id="FMVJ01000005">
    <property type="protein sequence ID" value="SCY66140.1"/>
    <property type="molecule type" value="Genomic_DNA"/>
</dbReference>
<dbReference type="InterPro" id="IPR018723">
    <property type="entry name" value="DUF2254_membrane"/>
</dbReference>
<accession>A0A1G5HS63</accession>
<feature type="transmembrane region" description="Helical" evidence="1">
    <location>
        <begin position="141"/>
        <end position="161"/>
    </location>
</feature>
<feature type="transmembrane region" description="Helical" evidence="1">
    <location>
        <begin position="110"/>
        <end position="129"/>
    </location>
</feature>
<proteinExistence type="predicted"/>
<name>A0A1G5HS63_9HYPH</name>
<evidence type="ECO:0000313" key="3">
    <source>
        <dbReference type="Proteomes" id="UP000199569"/>
    </source>
</evidence>
<reference evidence="2 3" key="1">
    <citation type="submission" date="2016-10" db="EMBL/GenBank/DDBJ databases">
        <authorList>
            <person name="de Groot N.N."/>
        </authorList>
    </citation>
    <scope>NUCLEOTIDE SEQUENCE [LARGE SCALE GENOMIC DNA]</scope>
    <source>
        <strain evidence="2 3">CGMCC 1.7666</strain>
    </source>
</reference>
<keyword evidence="1" id="KW-0812">Transmembrane</keyword>
<organism evidence="2 3">
    <name type="scientific">Microvirga guangxiensis</name>
    <dbReference type="NCBI Taxonomy" id="549386"/>
    <lineage>
        <taxon>Bacteria</taxon>
        <taxon>Pseudomonadati</taxon>
        <taxon>Pseudomonadota</taxon>
        <taxon>Alphaproteobacteria</taxon>
        <taxon>Hyphomicrobiales</taxon>
        <taxon>Methylobacteriaceae</taxon>
        <taxon>Microvirga</taxon>
    </lineage>
</organism>
<feature type="transmembrane region" description="Helical" evidence="1">
    <location>
        <begin position="68"/>
        <end position="89"/>
    </location>
</feature>
<gene>
    <name evidence="2" type="ORF">SAMN02927923_01867</name>
</gene>
<evidence type="ECO:0000313" key="2">
    <source>
        <dbReference type="EMBL" id="SCY66140.1"/>
    </source>
</evidence>
<dbReference type="Proteomes" id="UP000199569">
    <property type="component" value="Unassembled WGS sequence"/>
</dbReference>
<sequence length="442" mass="47903">MSRIRNMLALLRAQLWIIPLALSLLALALAYWVLTTGGSFLEGWTEGSKLWWLYGGDAESARGLLSSLLSGLMTMTSLIVSVTFVILTLSANQLGPRLISTFMADRQIQAVLGLFMGTIMYVLLVLRSLDETLGREGVPHIAVTIGSALTMVCLFALLFYVHKIARSIIADNVVERVAEDLHSNIAGMLRNTKEESAPREMAEAVSATIALDRAGYVQVVDYTRLVEIACSSKSIFRVNVRAGHFVLRKGAHVVVHGGHPVDDHMSDAIRAAFVIGVERSPAQDMEYNLRQLVEIALRALSPGINDPYTAIAVVNQLGATLEEIFRCSLPPVFLRDDAGELRVIAQRSDMQGLVDAAFDAIRQAGSDSPSVLIRIADVLGQLAPVLQNEAARQAVTSQLSKLAETVEQSPAPSCDRTAILSRIAQAADLISSQPKSGRIHVI</sequence>